<gene>
    <name evidence="1" type="ORF">INT43_005827</name>
</gene>
<protein>
    <submittedName>
        <fullName evidence="1">Uncharacterized protein</fullName>
    </submittedName>
</protein>
<evidence type="ECO:0000313" key="1">
    <source>
        <dbReference type="EMBL" id="KAG2174769.1"/>
    </source>
</evidence>
<dbReference type="Proteomes" id="UP000654370">
    <property type="component" value="Unassembled WGS sequence"/>
</dbReference>
<proteinExistence type="predicted"/>
<dbReference type="OrthoDB" id="10370601at2759"/>
<dbReference type="AlphaFoldDB" id="A0A8H7PJP7"/>
<comment type="caution">
    <text evidence="1">The sequence shown here is derived from an EMBL/GenBank/DDBJ whole genome shotgun (WGS) entry which is preliminary data.</text>
</comment>
<name>A0A8H7PJP7_MORIS</name>
<keyword evidence="2" id="KW-1185">Reference proteome</keyword>
<accession>A0A8H7PJP7</accession>
<dbReference type="EMBL" id="JAEPQZ010000012">
    <property type="protein sequence ID" value="KAG2174769.1"/>
    <property type="molecule type" value="Genomic_DNA"/>
</dbReference>
<sequence>MESTFKSITAKYFQDVLSSPDISDEEKGDFVLIIQSHIDSITDEDVKIKIQENMCFSHLLDVNKEDFFKEGSRIKIQM</sequence>
<evidence type="ECO:0000313" key="2">
    <source>
        <dbReference type="Proteomes" id="UP000654370"/>
    </source>
</evidence>
<reference evidence="1" key="1">
    <citation type="submission" date="2020-12" db="EMBL/GenBank/DDBJ databases">
        <title>Metabolic potential, ecology and presence of endohyphal bacteria is reflected in genomic diversity of Mucoromycotina.</title>
        <authorList>
            <person name="Muszewska A."/>
            <person name="Okrasinska A."/>
            <person name="Steczkiewicz K."/>
            <person name="Drgas O."/>
            <person name="Orlowska M."/>
            <person name="Perlinska-Lenart U."/>
            <person name="Aleksandrzak-Piekarczyk T."/>
            <person name="Szatraj K."/>
            <person name="Zielenkiewicz U."/>
            <person name="Pilsyk S."/>
            <person name="Malc E."/>
            <person name="Mieczkowski P."/>
            <person name="Kruszewska J.S."/>
            <person name="Biernat P."/>
            <person name="Pawlowska J."/>
        </authorList>
    </citation>
    <scope>NUCLEOTIDE SEQUENCE</scope>
    <source>
        <strain evidence="1">WA0000067209</strain>
    </source>
</reference>
<organism evidence="1 2">
    <name type="scientific">Mortierella isabellina</name>
    <name type="common">Filamentous fungus</name>
    <name type="synonym">Umbelopsis isabellina</name>
    <dbReference type="NCBI Taxonomy" id="91625"/>
    <lineage>
        <taxon>Eukaryota</taxon>
        <taxon>Fungi</taxon>
        <taxon>Fungi incertae sedis</taxon>
        <taxon>Mucoromycota</taxon>
        <taxon>Mucoromycotina</taxon>
        <taxon>Umbelopsidomycetes</taxon>
        <taxon>Umbelopsidales</taxon>
        <taxon>Umbelopsidaceae</taxon>
        <taxon>Umbelopsis</taxon>
    </lineage>
</organism>